<evidence type="ECO:0000256" key="5">
    <source>
        <dbReference type="ARBA" id="ARBA00022679"/>
    </source>
</evidence>
<keyword evidence="3 12" id="KW-0963">Cytoplasm</keyword>
<dbReference type="Proteomes" id="UP000199280">
    <property type="component" value="Unassembled WGS sequence"/>
</dbReference>
<evidence type="ECO:0000256" key="12">
    <source>
        <dbReference type="HAMAP-Rule" id="MF_00111"/>
    </source>
</evidence>
<comment type="similarity">
    <text evidence="10 12">Belongs to the EPSP synthase family. MurA subfamily.</text>
</comment>
<dbReference type="UniPathway" id="UPA00219"/>
<evidence type="ECO:0000313" key="14">
    <source>
        <dbReference type="EMBL" id="CZQ88784.1"/>
    </source>
</evidence>
<evidence type="ECO:0000256" key="3">
    <source>
        <dbReference type="ARBA" id="ARBA00022490"/>
    </source>
</evidence>
<evidence type="ECO:0000256" key="6">
    <source>
        <dbReference type="ARBA" id="ARBA00022960"/>
    </source>
</evidence>
<dbReference type="CDD" id="cd01555">
    <property type="entry name" value="UdpNAET"/>
    <property type="match status" value="1"/>
</dbReference>
<dbReference type="NCBIfam" id="TIGR01072">
    <property type="entry name" value="murA"/>
    <property type="match status" value="1"/>
</dbReference>
<keyword evidence="5 12" id="KW-0808">Transferase</keyword>
<keyword evidence="4 12" id="KW-0132">Cell division</keyword>
<dbReference type="HAMAP" id="MF_00111">
    <property type="entry name" value="MurA"/>
    <property type="match status" value="1"/>
</dbReference>
<dbReference type="GO" id="GO:0071555">
    <property type="term" value="P:cell wall organization"/>
    <property type="evidence" value="ECO:0007669"/>
    <property type="project" value="UniProtKB-KW"/>
</dbReference>
<evidence type="ECO:0000256" key="1">
    <source>
        <dbReference type="ARBA" id="ARBA00004496"/>
    </source>
</evidence>
<feature type="binding site" evidence="12">
    <location>
        <position position="308"/>
    </location>
    <ligand>
        <name>UDP-N-acetyl-alpha-D-glucosamine</name>
        <dbReference type="ChEBI" id="CHEBI:57705"/>
    </ligand>
</feature>
<dbReference type="Gene3D" id="3.65.10.10">
    <property type="entry name" value="Enolpyruvate transferase domain"/>
    <property type="match status" value="2"/>
</dbReference>
<proteinExistence type="inferred from homology"/>
<evidence type="ECO:0000313" key="16">
    <source>
        <dbReference type="Proteomes" id="UP000076878"/>
    </source>
</evidence>
<reference evidence="15 17" key="2">
    <citation type="submission" date="2016-10" db="EMBL/GenBank/DDBJ databases">
        <authorList>
            <person name="Varghese N."/>
            <person name="Submissions S."/>
        </authorList>
    </citation>
    <scope>NUCLEOTIDE SEQUENCE [LARGE SCALE GENOMIC DNA]</scope>
    <source>
        <strain evidence="15 17">DSM 22150</strain>
    </source>
</reference>
<feature type="binding site" evidence="12">
    <location>
        <begin position="22"/>
        <end position="23"/>
    </location>
    <ligand>
        <name>phosphoenolpyruvate</name>
        <dbReference type="ChEBI" id="CHEBI:58702"/>
    </ligand>
</feature>
<dbReference type="InterPro" id="IPR001986">
    <property type="entry name" value="Enolpyruvate_Tfrase_dom"/>
</dbReference>
<dbReference type="NCBIfam" id="NF006873">
    <property type="entry name" value="PRK09369.1"/>
    <property type="match status" value="1"/>
</dbReference>
<accession>A0A143YFL7</accession>
<feature type="binding site" evidence="12">
    <location>
        <position position="94"/>
    </location>
    <ligand>
        <name>UDP-N-acetyl-alpha-D-glucosamine</name>
        <dbReference type="ChEBI" id="CHEBI:57705"/>
    </ligand>
</feature>
<evidence type="ECO:0000256" key="9">
    <source>
        <dbReference type="ARBA" id="ARBA00023316"/>
    </source>
</evidence>
<keyword evidence="7 12" id="KW-0573">Peptidoglycan synthesis</keyword>
<dbReference type="PANTHER" id="PTHR43783">
    <property type="entry name" value="UDP-N-ACETYLGLUCOSAMINE 1-CARBOXYVINYLTRANSFERASE"/>
    <property type="match status" value="1"/>
</dbReference>
<keyword evidence="8 12" id="KW-0131">Cell cycle</keyword>
<dbReference type="InterPro" id="IPR036968">
    <property type="entry name" value="Enolpyruvate_Tfrase_sf"/>
</dbReference>
<dbReference type="GO" id="GO:0009252">
    <property type="term" value="P:peptidoglycan biosynthetic process"/>
    <property type="evidence" value="ECO:0007669"/>
    <property type="project" value="UniProtKB-UniRule"/>
</dbReference>
<dbReference type="GO" id="GO:0008760">
    <property type="term" value="F:UDP-N-acetylglucosamine 1-carboxyvinyltransferase activity"/>
    <property type="evidence" value="ECO:0007669"/>
    <property type="project" value="UniProtKB-UniRule"/>
</dbReference>
<dbReference type="GO" id="GO:0051301">
    <property type="term" value="P:cell division"/>
    <property type="evidence" value="ECO:0007669"/>
    <property type="project" value="UniProtKB-KW"/>
</dbReference>
<comment type="caution">
    <text evidence="12">Lacks conserved residue(s) required for the propagation of feature annotation.</text>
</comment>
<evidence type="ECO:0000256" key="10">
    <source>
        <dbReference type="ARBA" id="ARBA00038367"/>
    </source>
</evidence>
<comment type="subcellular location">
    <subcellularLocation>
        <location evidence="1 12">Cytoplasm</location>
    </subcellularLocation>
</comment>
<feature type="domain" description="Enolpyruvate transferase" evidence="13">
    <location>
        <begin position="7"/>
        <end position="409"/>
    </location>
</feature>
<dbReference type="GO" id="GO:0005737">
    <property type="term" value="C:cytoplasm"/>
    <property type="evidence" value="ECO:0007669"/>
    <property type="project" value="UniProtKB-SubCell"/>
</dbReference>
<evidence type="ECO:0000256" key="11">
    <source>
        <dbReference type="ARBA" id="ARBA00047527"/>
    </source>
</evidence>
<dbReference type="RefSeq" id="WP_068621706.1">
    <property type="nucleotide sequence ID" value="NZ_FJNB01000004.1"/>
</dbReference>
<feature type="binding site" evidence="12">
    <location>
        <begin position="123"/>
        <end position="127"/>
    </location>
    <ligand>
        <name>UDP-N-acetyl-alpha-D-glucosamine</name>
        <dbReference type="ChEBI" id="CHEBI:57705"/>
    </ligand>
</feature>
<keyword evidence="9 12" id="KW-0961">Cell wall biogenesis/degradation</keyword>
<comment type="pathway">
    <text evidence="2 12">Cell wall biogenesis; peptidoglycan biosynthesis.</text>
</comment>
<evidence type="ECO:0000259" key="13">
    <source>
        <dbReference type="Pfam" id="PF00275"/>
    </source>
</evidence>
<reference evidence="14 16" key="1">
    <citation type="submission" date="2016-02" db="EMBL/GenBank/DDBJ databases">
        <authorList>
            <person name="Wen L."/>
            <person name="He K."/>
            <person name="Yang H."/>
        </authorList>
    </citation>
    <scope>NUCLEOTIDE SEQUENCE [LARGE SCALE GENOMIC DNA]</scope>
    <source>
        <strain evidence="14">Trichococcus_R210</strain>
    </source>
</reference>
<dbReference type="Pfam" id="PF00275">
    <property type="entry name" value="EPSP_synthase"/>
    <property type="match status" value="1"/>
</dbReference>
<name>A0A143YFL7_9LACT</name>
<keyword evidence="17" id="KW-1185">Reference proteome</keyword>
<dbReference type="InterPro" id="IPR050068">
    <property type="entry name" value="MurA_subfamily"/>
</dbReference>
<keyword evidence="6 12" id="KW-0133">Cell shape</keyword>
<evidence type="ECO:0000256" key="7">
    <source>
        <dbReference type="ARBA" id="ARBA00022984"/>
    </source>
</evidence>
<dbReference type="EC" id="2.5.1.7" evidence="12"/>
<organism evidence="14 16">
    <name type="scientific">Trichococcus ilyis</name>
    <dbReference type="NCBI Taxonomy" id="640938"/>
    <lineage>
        <taxon>Bacteria</taxon>
        <taxon>Bacillati</taxon>
        <taxon>Bacillota</taxon>
        <taxon>Bacilli</taxon>
        <taxon>Lactobacillales</taxon>
        <taxon>Carnobacteriaceae</taxon>
        <taxon>Trichococcus</taxon>
    </lineage>
</organism>
<comment type="catalytic activity">
    <reaction evidence="11 12">
        <text>phosphoenolpyruvate + UDP-N-acetyl-alpha-D-glucosamine = UDP-N-acetyl-3-O-(1-carboxyvinyl)-alpha-D-glucosamine + phosphate</text>
        <dbReference type="Rhea" id="RHEA:18681"/>
        <dbReference type="ChEBI" id="CHEBI:43474"/>
        <dbReference type="ChEBI" id="CHEBI:57705"/>
        <dbReference type="ChEBI" id="CHEBI:58702"/>
        <dbReference type="ChEBI" id="CHEBI:68483"/>
        <dbReference type="EC" id="2.5.1.7"/>
    </reaction>
</comment>
<sequence>MKKLVIEGNKPLNGEITISGAKNSTVALIPAAILADSPVILEGIPNIQDVHSLIDILEDFNVDVSFEEDEGILTIDPTDMISIPMPTGKIKSLRASYYFMGAILSKFGEGVIGLPGGCFLGPRPIDQHIKGFEALGATVRNEMGAIYLTTPEEGLKGERIYLDVVSIGATINIILAAVKAKGRTIIENVAKEPEIIDVCILLNNMGAKIRGAGTDIIRIEGVESLHGCRHTVIPDRIEAGTYLAAAAAMGERVLVKNVIVEHIESLLAKMEEMGVDMEIGEDSILVKKSDNLKMVHIKTLPYPGFATDLQQPLTPLMLKASGDGTIIDTIYPKRVNHIPELRRMGAKAKVESDMIFMQGPNKLTGAEVTASDLRAGACLVIAGLMAEGTTTISGIENILRGYDHIVEKLTALGADIKMIEGEE</sequence>
<feature type="binding site" evidence="12">
    <location>
        <position position="330"/>
    </location>
    <ligand>
        <name>UDP-N-acetyl-alpha-D-glucosamine</name>
        <dbReference type="ChEBI" id="CHEBI:57705"/>
    </ligand>
</feature>
<evidence type="ECO:0000256" key="2">
    <source>
        <dbReference type="ARBA" id="ARBA00004752"/>
    </source>
</evidence>
<feature type="active site" description="Proton donor" evidence="12">
    <location>
        <position position="118"/>
    </location>
</feature>
<evidence type="ECO:0000313" key="15">
    <source>
        <dbReference type="EMBL" id="SEI86943.1"/>
    </source>
</evidence>
<dbReference type="STRING" id="640938.TR210_740"/>
<comment type="function">
    <text evidence="12">Cell wall formation. Adds enolpyruvyl to UDP-N-acetylglucosamine.</text>
</comment>
<dbReference type="InterPro" id="IPR013792">
    <property type="entry name" value="RNA3'P_cycl/enolpyr_Trfase_a/b"/>
</dbReference>
<evidence type="ECO:0000313" key="17">
    <source>
        <dbReference type="Proteomes" id="UP000199280"/>
    </source>
</evidence>
<dbReference type="EMBL" id="FNYT01000004">
    <property type="protein sequence ID" value="SEI86943.1"/>
    <property type="molecule type" value="Genomic_DNA"/>
</dbReference>
<dbReference type="NCBIfam" id="NF009470">
    <property type="entry name" value="PRK12830.1"/>
    <property type="match status" value="1"/>
</dbReference>
<dbReference type="AlphaFoldDB" id="A0A143YFL7"/>
<dbReference type="GO" id="GO:0008360">
    <property type="term" value="P:regulation of cell shape"/>
    <property type="evidence" value="ECO:0007669"/>
    <property type="project" value="UniProtKB-KW"/>
</dbReference>
<dbReference type="GO" id="GO:0019277">
    <property type="term" value="P:UDP-N-acetylgalactosamine biosynthetic process"/>
    <property type="evidence" value="ECO:0007669"/>
    <property type="project" value="InterPro"/>
</dbReference>
<dbReference type="PANTHER" id="PTHR43783:SF2">
    <property type="entry name" value="UDP-N-ACETYLGLUCOSAMINE 1-CARBOXYVINYLTRANSFERASE 2"/>
    <property type="match status" value="1"/>
</dbReference>
<evidence type="ECO:0000256" key="4">
    <source>
        <dbReference type="ARBA" id="ARBA00022618"/>
    </source>
</evidence>
<dbReference type="Proteomes" id="UP000076878">
    <property type="component" value="Unassembled WGS sequence"/>
</dbReference>
<protein>
    <recommendedName>
        <fullName evidence="12">UDP-N-acetylglucosamine 1-carboxyvinyltransferase</fullName>
        <ecNumber evidence="12">2.5.1.7</ecNumber>
    </recommendedName>
    <alternativeName>
        <fullName evidence="12">Enoylpyruvate transferase</fullName>
    </alternativeName>
    <alternativeName>
        <fullName evidence="12">UDP-N-acetylglucosamine enolpyruvyl transferase</fullName>
        <shortName evidence="12">EPT</shortName>
    </alternativeName>
</protein>
<feature type="modified residue" description="2-(S-cysteinyl)pyruvic acid O-phosphothioketal" evidence="12">
    <location>
        <position position="118"/>
    </location>
</feature>
<gene>
    <name evidence="12" type="primary">murA</name>
    <name evidence="15" type="ORF">SAMN05216375_104117</name>
    <name evidence="14" type="ORF">TR210_740</name>
</gene>
<dbReference type="InterPro" id="IPR005750">
    <property type="entry name" value="UDP_GlcNAc_COvinyl_MurA"/>
</dbReference>
<dbReference type="OrthoDB" id="9803760at2"/>
<evidence type="ECO:0000256" key="8">
    <source>
        <dbReference type="ARBA" id="ARBA00023306"/>
    </source>
</evidence>
<dbReference type="EMBL" id="FJNB01000004">
    <property type="protein sequence ID" value="CZQ88784.1"/>
    <property type="molecule type" value="Genomic_DNA"/>
</dbReference>
<keyword evidence="12" id="KW-0670">Pyruvate</keyword>
<dbReference type="SUPFAM" id="SSF55205">
    <property type="entry name" value="EPT/RTPC-like"/>
    <property type="match status" value="1"/>
</dbReference>